<name>A0A2G8LCZ8_STIJA</name>
<evidence type="ECO:0000256" key="5">
    <source>
        <dbReference type="RuleBase" id="RU000383"/>
    </source>
</evidence>
<dbReference type="InterPro" id="IPR006671">
    <property type="entry name" value="Cyclin_N"/>
</dbReference>
<dbReference type="Proteomes" id="UP000230750">
    <property type="component" value="Unassembled WGS sequence"/>
</dbReference>
<dbReference type="OrthoDB" id="79090at2759"/>
<dbReference type="EMBL" id="MRZV01000125">
    <property type="protein sequence ID" value="PIK58030.1"/>
    <property type="molecule type" value="Genomic_DNA"/>
</dbReference>
<dbReference type="Gene3D" id="1.10.472.10">
    <property type="entry name" value="Cyclin-like"/>
    <property type="match status" value="2"/>
</dbReference>
<protein>
    <recommendedName>
        <fullName evidence="2">Cyclin-Q</fullName>
    </recommendedName>
    <alternativeName>
        <fullName evidence="4">Cyclin-related protein FAM58A</fullName>
    </alternativeName>
</protein>
<comment type="similarity">
    <text evidence="1">Belongs to the cyclin family. Cyclin-like FAM58 subfamily.</text>
</comment>
<evidence type="ECO:0000259" key="6">
    <source>
        <dbReference type="SMART" id="SM00385"/>
    </source>
</evidence>
<dbReference type="InterPro" id="IPR036915">
    <property type="entry name" value="Cyclin-like_sf"/>
</dbReference>
<evidence type="ECO:0000256" key="4">
    <source>
        <dbReference type="ARBA" id="ARBA00032419"/>
    </source>
</evidence>
<dbReference type="InterPro" id="IPR048053">
    <property type="entry name" value="Cyclin-Q_second_cyclin_box"/>
</dbReference>
<evidence type="ECO:0000256" key="3">
    <source>
        <dbReference type="ARBA" id="ARBA00023127"/>
    </source>
</evidence>
<sequence>MSIEDSHQTACGHQKKLTFCCSYQTRFICYTQKMAVAGPSATSSGLQDKLTKSFIPTIKRLHFKVVQYMMEACIKLQLDSTTSASACTIYHRFFSRCQAQDYDPYLIGATAIYLATKVEEQFCKLRDIINVCYRILHPNEKPLEIGKLYWDLRDSMVHCELFLIRTLGFNPRASDLPHKYLVHYLKSLQSWIDRDTWNTVPLCDLAWGFLRDSYHVDLCLRTKPQHLAIACIYFSMEVYCVQVPYNDVAKIPWWKVFCEDIKLVRIEAIISELIDMYDMETKFKPSIAASNSRTKGKLTSS</sequence>
<dbReference type="GO" id="GO:0016538">
    <property type="term" value="F:cyclin-dependent protein serine/threonine kinase regulator activity"/>
    <property type="evidence" value="ECO:0007669"/>
    <property type="project" value="InterPro"/>
</dbReference>
<dbReference type="Pfam" id="PF00134">
    <property type="entry name" value="Cyclin_N"/>
    <property type="match status" value="1"/>
</dbReference>
<evidence type="ECO:0000313" key="7">
    <source>
        <dbReference type="EMBL" id="PIK58030.1"/>
    </source>
</evidence>
<dbReference type="InterPro" id="IPR013763">
    <property type="entry name" value="Cyclin-like_dom"/>
</dbReference>
<dbReference type="AlphaFoldDB" id="A0A2G8LCZ8"/>
<dbReference type="PANTHER" id="PTHR10026">
    <property type="entry name" value="CYCLIN"/>
    <property type="match status" value="1"/>
</dbReference>
<keyword evidence="8" id="KW-1185">Reference proteome</keyword>
<dbReference type="SMART" id="SM00385">
    <property type="entry name" value="CYCLIN"/>
    <property type="match status" value="2"/>
</dbReference>
<accession>A0A2G8LCZ8</accession>
<dbReference type="SUPFAM" id="SSF47954">
    <property type="entry name" value="Cyclin-like"/>
    <property type="match status" value="2"/>
</dbReference>
<keyword evidence="3 5" id="KW-0195">Cyclin</keyword>
<dbReference type="InterPro" id="IPR043198">
    <property type="entry name" value="Cyclin/Ssn8"/>
</dbReference>
<evidence type="ECO:0000256" key="1">
    <source>
        <dbReference type="ARBA" id="ARBA00010390"/>
    </source>
</evidence>
<evidence type="ECO:0000256" key="2">
    <source>
        <dbReference type="ARBA" id="ARBA00019501"/>
    </source>
</evidence>
<evidence type="ECO:0000313" key="8">
    <source>
        <dbReference type="Proteomes" id="UP000230750"/>
    </source>
</evidence>
<feature type="domain" description="Cyclin-like" evidence="6">
    <location>
        <begin position="179"/>
        <end position="275"/>
    </location>
</feature>
<dbReference type="CDD" id="cd20535">
    <property type="entry name" value="CYCLIN_CCNM_CCNQ_rpt2"/>
    <property type="match status" value="1"/>
</dbReference>
<dbReference type="InterPro" id="IPR048055">
    <property type="entry name" value="Cyclin-Q_first_cyclin_box"/>
</dbReference>
<reference evidence="7 8" key="1">
    <citation type="journal article" date="2017" name="PLoS Biol.">
        <title>The sea cucumber genome provides insights into morphological evolution and visceral regeneration.</title>
        <authorList>
            <person name="Zhang X."/>
            <person name="Sun L."/>
            <person name="Yuan J."/>
            <person name="Sun Y."/>
            <person name="Gao Y."/>
            <person name="Zhang L."/>
            <person name="Li S."/>
            <person name="Dai H."/>
            <person name="Hamel J.F."/>
            <person name="Liu C."/>
            <person name="Yu Y."/>
            <person name="Liu S."/>
            <person name="Lin W."/>
            <person name="Guo K."/>
            <person name="Jin S."/>
            <person name="Xu P."/>
            <person name="Storey K.B."/>
            <person name="Huan P."/>
            <person name="Zhang T."/>
            <person name="Zhou Y."/>
            <person name="Zhang J."/>
            <person name="Lin C."/>
            <person name="Li X."/>
            <person name="Xing L."/>
            <person name="Huo D."/>
            <person name="Sun M."/>
            <person name="Wang L."/>
            <person name="Mercier A."/>
            <person name="Li F."/>
            <person name="Yang H."/>
            <person name="Xiang J."/>
        </authorList>
    </citation>
    <scope>NUCLEOTIDE SEQUENCE [LARGE SCALE GENOMIC DNA]</scope>
    <source>
        <strain evidence="7">Shaxun</strain>
        <tissue evidence="7">Muscle</tissue>
    </source>
</reference>
<dbReference type="CDD" id="cd20534">
    <property type="entry name" value="CYCLIN_CCNM_CCNQ_rpt1"/>
    <property type="match status" value="1"/>
</dbReference>
<dbReference type="FunFam" id="1.10.472.10:FF:000122">
    <property type="entry name" value="Cyclin-related protein FAM58A"/>
    <property type="match status" value="1"/>
</dbReference>
<dbReference type="FunFam" id="1.10.472.10:FF:000042">
    <property type="entry name" value="FAM58A isoform 1"/>
    <property type="match status" value="1"/>
</dbReference>
<organism evidence="7 8">
    <name type="scientific">Stichopus japonicus</name>
    <name type="common">Sea cucumber</name>
    <dbReference type="NCBI Taxonomy" id="307972"/>
    <lineage>
        <taxon>Eukaryota</taxon>
        <taxon>Metazoa</taxon>
        <taxon>Echinodermata</taxon>
        <taxon>Eleutherozoa</taxon>
        <taxon>Echinozoa</taxon>
        <taxon>Holothuroidea</taxon>
        <taxon>Aspidochirotacea</taxon>
        <taxon>Aspidochirotida</taxon>
        <taxon>Stichopodidae</taxon>
        <taxon>Apostichopus</taxon>
    </lineage>
</organism>
<gene>
    <name evidence="7" type="ORF">BSL78_05066</name>
</gene>
<dbReference type="GO" id="GO:0006357">
    <property type="term" value="P:regulation of transcription by RNA polymerase II"/>
    <property type="evidence" value="ECO:0007669"/>
    <property type="project" value="InterPro"/>
</dbReference>
<dbReference type="STRING" id="307972.A0A2G8LCZ8"/>
<feature type="domain" description="Cyclin-like" evidence="6">
    <location>
        <begin position="67"/>
        <end position="165"/>
    </location>
</feature>
<proteinExistence type="inferred from homology"/>
<comment type="caution">
    <text evidence="7">The sequence shown here is derived from an EMBL/GenBank/DDBJ whole genome shotgun (WGS) entry which is preliminary data.</text>
</comment>